<dbReference type="EMBL" id="VZRG01001802">
    <property type="protein sequence ID" value="NWT57605.1"/>
    <property type="molecule type" value="Genomic_DNA"/>
</dbReference>
<name>A0A7K5PRG8_9CORV</name>
<feature type="domain" description="Clp1 P-loop" evidence="9">
    <location>
        <begin position="8"/>
        <end position="79"/>
    </location>
</feature>
<dbReference type="GO" id="GO:0005730">
    <property type="term" value="C:nucleolus"/>
    <property type="evidence" value="ECO:0007669"/>
    <property type="project" value="UniProtKB-SubCell"/>
</dbReference>
<accession>A0A7K5PRG8</accession>
<dbReference type="PANTHER" id="PTHR12755">
    <property type="entry name" value="CLEAVAGE/POLYADENYLATION FACTOR IA SUBUNIT CLP1P"/>
    <property type="match status" value="1"/>
</dbReference>
<dbReference type="GO" id="GO:0051731">
    <property type="term" value="F:polynucleotide 5'-hydroxyl-kinase activity"/>
    <property type="evidence" value="ECO:0007669"/>
    <property type="project" value="InterPro"/>
</dbReference>
<dbReference type="PANTHER" id="PTHR12755:SF3">
    <property type="entry name" value="POLYNUCLEOTIDE 5'-HYDROXYL-KINASE NOL9"/>
    <property type="match status" value="1"/>
</dbReference>
<keyword evidence="4" id="KW-0808">Transferase</keyword>
<dbReference type="InterPro" id="IPR045116">
    <property type="entry name" value="Clp1/Grc3"/>
</dbReference>
<dbReference type="Proteomes" id="UP000532437">
    <property type="component" value="Unassembled WGS sequence"/>
</dbReference>
<evidence type="ECO:0000256" key="4">
    <source>
        <dbReference type="ARBA" id="ARBA00022679"/>
    </source>
</evidence>
<feature type="non-terminal residue" evidence="11">
    <location>
        <position position="313"/>
    </location>
</feature>
<protein>
    <submittedName>
        <fullName evidence="11">NOL9 kinase</fullName>
    </submittedName>
</protein>
<dbReference type="Pfam" id="PF25467">
    <property type="entry name" value="NOL9_C"/>
    <property type="match status" value="1"/>
</dbReference>
<evidence type="ECO:0000256" key="5">
    <source>
        <dbReference type="ARBA" id="ARBA00022741"/>
    </source>
</evidence>
<keyword evidence="12" id="KW-1185">Reference proteome</keyword>
<evidence type="ECO:0000259" key="10">
    <source>
        <dbReference type="Pfam" id="PF25467"/>
    </source>
</evidence>
<evidence type="ECO:0000256" key="1">
    <source>
        <dbReference type="ARBA" id="ARBA00004604"/>
    </source>
</evidence>
<dbReference type="AlphaFoldDB" id="A0A7K5PRG8"/>
<evidence type="ECO:0000256" key="3">
    <source>
        <dbReference type="ARBA" id="ARBA00022552"/>
    </source>
</evidence>
<dbReference type="Gene3D" id="3.40.50.300">
    <property type="entry name" value="P-loop containing nucleotide triphosphate hydrolases"/>
    <property type="match status" value="1"/>
</dbReference>
<comment type="subcellular location">
    <subcellularLocation>
        <location evidence="1">Nucleus</location>
        <location evidence="1">Nucleolus</location>
    </subcellularLocation>
</comment>
<dbReference type="InterPro" id="IPR032319">
    <property type="entry name" value="CLP1_P"/>
</dbReference>
<keyword evidence="5" id="KW-0547">Nucleotide-binding</keyword>
<evidence type="ECO:0000256" key="2">
    <source>
        <dbReference type="ARBA" id="ARBA00011003"/>
    </source>
</evidence>
<keyword evidence="6 11" id="KW-0418">Kinase</keyword>
<sequence length="313" mass="34526">LPGPPFTHQQMPRKMVYYGQTSCEQDTERYLDVVKYVFSCYKKEVPLIINTMGWVKGEGLLLLIDLIRLLSPSHIVQMDMCDWKAMPPLTPEHVHFSAGLHTKGKQQSKCKQLGVDDMESWKYPEGEDMSAPQHKLLYVHPEFPRAGAPVLARLRRGAAGAPGHAGDAIPAEPPAAVADFRAAALFSFPPQVPFNAVALRVIHTDVAPSNIMYAVNASWVGLCCIPEEVRCQSDGPVLLTQTPVCDCLGFGIVRGVDMEKKLYHILTPVSPENLRLVNCLLLGNIAIPNCVFVGQQGIEGEIPYVTSDYNYSI</sequence>
<keyword evidence="7" id="KW-0067">ATP-binding</keyword>
<gene>
    <name evidence="11" type="primary">Nol9</name>
    <name evidence="11" type="ORF">ERYMCC_R12279</name>
</gene>
<organism evidence="11 12">
    <name type="scientific">Erythrocercus mccallii</name>
    <dbReference type="NCBI Taxonomy" id="107208"/>
    <lineage>
        <taxon>Eukaryota</taxon>
        <taxon>Metazoa</taxon>
        <taxon>Chordata</taxon>
        <taxon>Craniata</taxon>
        <taxon>Vertebrata</taxon>
        <taxon>Euteleostomi</taxon>
        <taxon>Archelosauria</taxon>
        <taxon>Archosauria</taxon>
        <taxon>Dinosauria</taxon>
        <taxon>Saurischia</taxon>
        <taxon>Theropoda</taxon>
        <taxon>Coelurosauria</taxon>
        <taxon>Aves</taxon>
        <taxon>Neognathae</taxon>
        <taxon>Neoaves</taxon>
        <taxon>Telluraves</taxon>
        <taxon>Australaves</taxon>
        <taxon>Passeriformes</taxon>
        <taxon>Corvoidea</taxon>
        <taxon>Dicruridae</taxon>
        <taxon>Erythrocercus</taxon>
    </lineage>
</organism>
<evidence type="ECO:0000313" key="11">
    <source>
        <dbReference type="EMBL" id="NWT57605.1"/>
    </source>
</evidence>
<evidence type="ECO:0000256" key="6">
    <source>
        <dbReference type="ARBA" id="ARBA00022777"/>
    </source>
</evidence>
<dbReference type="GO" id="GO:0005524">
    <property type="term" value="F:ATP binding"/>
    <property type="evidence" value="ECO:0007669"/>
    <property type="project" value="UniProtKB-KW"/>
</dbReference>
<feature type="non-terminal residue" evidence="11">
    <location>
        <position position="1"/>
    </location>
</feature>
<dbReference type="InterPro" id="IPR057570">
    <property type="entry name" value="NOL9_C"/>
</dbReference>
<comment type="caution">
    <text evidence="11">The sequence shown here is derived from an EMBL/GenBank/DDBJ whole genome shotgun (WGS) entry which is preliminary data.</text>
</comment>
<proteinExistence type="inferred from homology"/>
<evidence type="ECO:0000256" key="8">
    <source>
        <dbReference type="ARBA" id="ARBA00023242"/>
    </source>
</evidence>
<dbReference type="Pfam" id="PF16575">
    <property type="entry name" value="CLP1_P"/>
    <property type="match status" value="1"/>
</dbReference>
<evidence type="ECO:0000259" key="9">
    <source>
        <dbReference type="Pfam" id="PF16575"/>
    </source>
</evidence>
<keyword evidence="8" id="KW-0539">Nucleus</keyword>
<comment type="similarity">
    <text evidence="2">Belongs to the Clp1 family. NOL9/GRC3 subfamily.</text>
</comment>
<dbReference type="InterPro" id="IPR027417">
    <property type="entry name" value="P-loop_NTPase"/>
</dbReference>
<feature type="domain" description="NOL9 C-terminal" evidence="10">
    <location>
        <begin position="189"/>
        <end position="288"/>
    </location>
</feature>
<evidence type="ECO:0000313" key="12">
    <source>
        <dbReference type="Proteomes" id="UP000532437"/>
    </source>
</evidence>
<keyword evidence="3" id="KW-0698">rRNA processing</keyword>
<evidence type="ECO:0000256" key="7">
    <source>
        <dbReference type="ARBA" id="ARBA00022840"/>
    </source>
</evidence>
<reference evidence="11 12" key="1">
    <citation type="submission" date="2019-09" db="EMBL/GenBank/DDBJ databases">
        <title>Bird 10,000 Genomes (B10K) Project - Family phase.</title>
        <authorList>
            <person name="Zhang G."/>
        </authorList>
    </citation>
    <scope>NUCLEOTIDE SEQUENCE [LARGE SCALE GENOMIC DNA]</scope>
    <source>
        <strain evidence="11">B10K-DU-002-60</strain>
        <tissue evidence="11">Muscle</tissue>
    </source>
</reference>
<dbReference type="GO" id="GO:0000448">
    <property type="term" value="P:cleavage in ITS2 between 5.8S rRNA and LSU-rRNA of tricistronic rRNA transcript (SSU-rRNA, 5.8S rRNA, LSU-rRNA)"/>
    <property type="evidence" value="ECO:0007669"/>
    <property type="project" value="TreeGrafter"/>
</dbReference>